<accession>A0AAU8MYZ6</accession>
<protein>
    <submittedName>
        <fullName evidence="3">DUF6194 family protein</fullName>
    </submittedName>
</protein>
<dbReference type="EMBL" id="CP159925">
    <property type="protein sequence ID" value="XCO76445.1"/>
    <property type="molecule type" value="Genomic_DNA"/>
</dbReference>
<dbReference type="RefSeq" id="WP_363799804.1">
    <property type="nucleotide sequence ID" value="NZ_CP159925.1"/>
</dbReference>
<feature type="region of interest" description="Disordered" evidence="1">
    <location>
        <begin position="1"/>
        <end position="34"/>
    </location>
</feature>
<feature type="compositionally biased region" description="Basic and acidic residues" evidence="1">
    <location>
        <begin position="1"/>
        <end position="10"/>
    </location>
</feature>
<evidence type="ECO:0000256" key="1">
    <source>
        <dbReference type="SAM" id="MobiDB-lite"/>
    </source>
</evidence>
<evidence type="ECO:0000259" key="2">
    <source>
        <dbReference type="Pfam" id="PF19694"/>
    </source>
</evidence>
<evidence type="ECO:0000313" key="3">
    <source>
        <dbReference type="EMBL" id="XCO76445.1"/>
    </source>
</evidence>
<gene>
    <name evidence="3" type="ORF">ABU614_06565</name>
</gene>
<proteinExistence type="predicted"/>
<dbReference type="AlphaFoldDB" id="A0AAU8MYZ6"/>
<dbReference type="Pfam" id="PF19694">
    <property type="entry name" value="DUF6194"/>
    <property type="match status" value="1"/>
</dbReference>
<dbReference type="InterPro" id="IPR045676">
    <property type="entry name" value="DUF6194"/>
</dbReference>
<sequence length="77" mass="8487">MHAPIPDRRAATAPACGRRRRSGPRSPPSANSFDFTEIDRLFPHPAYGANGWASATNPGERTHRTLQEFLGFALQRA</sequence>
<feature type="domain" description="DUF6194" evidence="2">
    <location>
        <begin position="24"/>
        <end position="77"/>
    </location>
</feature>
<name>A0AAU8MYZ6_9GAMM</name>
<reference evidence="3" key="1">
    <citation type="submission" date="2024-06" db="EMBL/GenBank/DDBJ databases">
        <authorList>
            <person name="Li S."/>
        </authorList>
    </citation>
    <scope>NUCLEOTIDE SEQUENCE</scope>
    <source>
        <strain evidence="3">SR10</strain>
    </source>
</reference>
<organism evidence="3">
    <name type="scientific">Lysobacter firmicutimachus</name>
    <dbReference type="NCBI Taxonomy" id="1792846"/>
    <lineage>
        <taxon>Bacteria</taxon>
        <taxon>Pseudomonadati</taxon>
        <taxon>Pseudomonadota</taxon>
        <taxon>Gammaproteobacteria</taxon>
        <taxon>Lysobacterales</taxon>
        <taxon>Lysobacteraceae</taxon>
        <taxon>Lysobacter</taxon>
    </lineage>
</organism>